<dbReference type="SUPFAM" id="SSF46689">
    <property type="entry name" value="Homeodomain-like"/>
    <property type="match status" value="1"/>
</dbReference>
<feature type="domain" description="HTH myb-type" evidence="8">
    <location>
        <begin position="48"/>
        <end position="102"/>
    </location>
</feature>
<evidence type="ECO:0000256" key="4">
    <source>
        <dbReference type="ARBA" id="ARBA00023163"/>
    </source>
</evidence>
<sequence>MYAQHAGTSSSSTGINMNINNRPVTSQLNKTQSSSQQDTSLQQSGQWKKGKWTSQEDQLLRDTVQEIGPDGVKDWLLVAKRVPNRSHKQCRERWTNHLCPQIRKQQWTEEEKRTLVKSWRKFSFQRNITK</sequence>
<keyword evidence="1" id="KW-0677">Repeat</keyword>
<dbReference type="SMART" id="SM00717">
    <property type="entry name" value="SANT"/>
    <property type="match status" value="1"/>
</dbReference>
<dbReference type="Gene3D" id="1.10.10.60">
    <property type="entry name" value="Homeodomain-like"/>
    <property type="match status" value="1"/>
</dbReference>
<dbReference type="PANTHER" id="PTHR46621">
    <property type="entry name" value="SNRNA-ACTIVATING PROTEIN COMPLEX SUBUNIT 4"/>
    <property type="match status" value="1"/>
</dbReference>
<dbReference type="Pfam" id="PF13921">
    <property type="entry name" value="Myb_DNA-bind_6"/>
    <property type="match status" value="1"/>
</dbReference>
<proteinExistence type="predicted"/>
<dbReference type="InterPro" id="IPR051575">
    <property type="entry name" value="Myb-like_DNA-bd"/>
</dbReference>
<dbReference type="CDD" id="cd00167">
    <property type="entry name" value="SANT"/>
    <property type="match status" value="1"/>
</dbReference>
<keyword evidence="3" id="KW-0238">DNA-binding</keyword>
<reference evidence="9 10" key="1">
    <citation type="submission" date="2019-03" db="EMBL/GenBank/DDBJ databases">
        <title>Single cell metagenomics reveals metabolic interactions within the superorganism composed of flagellate Streblomastix strix and complex community of Bacteroidetes bacteria on its surface.</title>
        <authorList>
            <person name="Treitli S.C."/>
            <person name="Kolisko M."/>
            <person name="Husnik F."/>
            <person name="Keeling P."/>
            <person name="Hampl V."/>
        </authorList>
    </citation>
    <scope>NUCLEOTIDE SEQUENCE [LARGE SCALE GENOMIC DNA]</scope>
    <source>
        <strain evidence="9">ST1C</strain>
    </source>
</reference>
<dbReference type="OrthoDB" id="2143914at2759"/>
<evidence type="ECO:0000259" key="8">
    <source>
        <dbReference type="PROSITE" id="PS51294"/>
    </source>
</evidence>
<evidence type="ECO:0000256" key="5">
    <source>
        <dbReference type="ARBA" id="ARBA00023242"/>
    </source>
</evidence>
<keyword evidence="5" id="KW-0539">Nucleus</keyword>
<feature type="domain" description="Myb-like" evidence="7">
    <location>
        <begin position="44"/>
        <end position="98"/>
    </location>
</feature>
<dbReference type="AlphaFoldDB" id="A0A5J4T738"/>
<feature type="compositionally biased region" description="Low complexity" evidence="6">
    <location>
        <begin position="32"/>
        <end position="46"/>
    </location>
</feature>
<dbReference type="GO" id="GO:0019185">
    <property type="term" value="C:snRNA-activating protein complex"/>
    <property type="evidence" value="ECO:0007669"/>
    <property type="project" value="TreeGrafter"/>
</dbReference>
<evidence type="ECO:0000256" key="2">
    <source>
        <dbReference type="ARBA" id="ARBA00023015"/>
    </source>
</evidence>
<evidence type="ECO:0000313" key="9">
    <source>
        <dbReference type="EMBL" id="KAA6354067.1"/>
    </source>
</evidence>
<name>A0A5J4T738_9EUKA</name>
<dbReference type="EMBL" id="SNRW01036973">
    <property type="protein sequence ID" value="KAA6354067.1"/>
    <property type="molecule type" value="Genomic_DNA"/>
</dbReference>
<dbReference type="PROSITE" id="PS50090">
    <property type="entry name" value="MYB_LIKE"/>
    <property type="match status" value="1"/>
</dbReference>
<dbReference type="PANTHER" id="PTHR46621:SF1">
    <property type="entry name" value="SNRNA-ACTIVATING PROTEIN COMPLEX SUBUNIT 4"/>
    <property type="match status" value="1"/>
</dbReference>
<evidence type="ECO:0000256" key="1">
    <source>
        <dbReference type="ARBA" id="ARBA00022737"/>
    </source>
</evidence>
<dbReference type="GO" id="GO:0001006">
    <property type="term" value="F:RNA polymerase III type 3 promoter sequence-specific DNA binding"/>
    <property type="evidence" value="ECO:0007669"/>
    <property type="project" value="TreeGrafter"/>
</dbReference>
<gene>
    <name evidence="9" type="ORF">EZS28_050406</name>
</gene>
<dbReference type="GO" id="GO:0042795">
    <property type="term" value="P:snRNA transcription by RNA polymerase II"/>
    <property type="evidence" value="ECO:0007669"/>
    <property type="project" value="TreeGrafter"/>
</dbReference>
<evidence type="ECO:0000256" key="3">
    <source>
        <dbReference type="ARBA" id="ARBA00023125"/>
    </source>
</evidence>
<accession>A0A5J4T738</accession>
<evidence type="ECO:0000259" key="7">
    <source>
        <dbReference type="PROSITE" id="PS50090"/>
    </source>
</evidence>
<dbReference type="InterPro" id="IPR001005">
    <property type="entry name" value="SANT/Myb"/>
</dbReference>
<protein>
    <submittedName>
        <fullName evidence="9">Uncharacterized protein</fullName>
    </submittedName>
</protein>
<keyword evidence="4" id="KW-0804">Transcription</keyword>
<feature type="region of interest" description="Disordered" evidence="6">
    <location>
        <begin position="1"/>
        <end position="54"/>
    </location>
</feature>
<dbReference type="InterPro" id="IPR017930">
    <property type="entry name" value="Myb_dom"/>
</dbReference>
<organism evidence="9 10">
    <name type="scientific">Streblomastix strix</name>
    <dbReference type="NCBI Taxonomy" id="222440"/>
    <lineage>
        <taxon>Eukaryota</taxon>
        <taxon>Metamonada</taxon>
        <taxon>Preaxostyla</taxon>
        <taxon>Oxymonadida</taxon>
        <taxon>Streblomastigidae</taxon>
        <taxon>Streblomastix</taxon>
    </lineage>
</organism>
<dbReference type="GO" id="GO:0042796">
    <property type="term" value="P:snRNA transcription by RNA polymerase III"/>
    <property type="evidence" value="ECO:0007669"/>
    <property type="project" value="TreeGrafter"/>
</dbReference>
<evidence type="ECO:0000256" key="6">
    <source>
        <dbReference type="SAM" id="MobiDB-lite"/>
    </source>
</evidence>
<evidence type="ECO:0000313" key="10">
    <source>
        <dbReference type="Proteomes" id="UP000324800"/>
    </source>
</evidence>
<comment type="caution">
    <text evidence="9">The sequence shown here is derived from an EMBL/GenBank/DDBJ whole genome shotgun (WGS) entry which is preliminary data.</text>
</comment>
<dbReference type="FunFam" id="1.10.10.60:FF:000010">
    <property type="entry name" value="Transcriptional activator Myb isoform A"/>
    <property type="match status" value="1"/>
</dbReference>
<dbReference type="Proteomes" id="UP000324800">
    <property type="component" value="Unassembled WGS sequence"/>
</dbReference>
<keyword evidence="2" id="KW-0805">Transcription regulation</keyword>
<dbReference type="GO" id="GO:0000978">
    <property type="term" value="F:RNA polymerase II cis-regulatory region sequence-specific DNA binding"/>
    <property type="evidence" value="ECO:0007669"/>
    <property type="project" value="TreeGrafter"/>
</dbReference>
<dbReference type="PROSITE" id="PS51294">
    <property type="entry name" value="HTH_MYB"/>
    <property type="match status" value="1"/>
</dbReference>
<dbReference type="InterPro" id="IPR009057">
    <property type="entry name" value="Homeodomain-like_sf"/>
</dbReference>
<feature type="compositionally biased region" description="Polar residues" evidence="6">
    <location>
        <begin position="1"/>
        <end position="31"/>
    </location>
</feature>